<name>A0A812M892_9DINO</name>
<dbReference type="EMBL" id="CAJNDS010001215">
    <property type="protein sequence ID" value="CAE7252183.1"/>
    <property type="molecule type" value="Genomic_DNA"/>
</dbReference>
<evidence type="ECO:0000313" key="2">
    <source>
        <dbReference type="EMBL" id="CAE7252183.1"/>
    </source>
</evidence>
<accession>A0A812M892</accession>
<evidence type="ECO:0000256" key="1">
    <source>
        <dbReference type="SAM" id="MobiDB-lite"/>
    </source>
</evidence>
<reference evidence="2" key="1">
    <citation type="submission" date="2021-02" db="EMBL/GenBank/DDBJ databases">
        <authorList>
            <person name="Dougan E. K."/>
            <person name="Rhodes N."/>
            <person name="Thang M."/>
            <person name="Chan C."/>
        </authorList>
    </citation>
    <scope>NUCLEOTIDE SEQUENCE</scope>
</reference>
<dbReference type="AlphaFoldDB" id="A0A812M892"/>
<comment type="caution">
    <text evidence="2">The sequence shown here is derived from an EMBL/GenBank/DDBJ whole genome shotgun (WGS) entry which is preliminary data.</text>
</comment>
<feature type="region of interest" description="Disordered" evidence="1">
    <location>
        <begin position="256"/>
        <end position="278"/>
    </location>
</feature>
<protein>
    <recommendedName>
        <fullName evidence="4">OTU domain-containing protein</fullName>
    </recommendedName>
</protein>
<evidence type="ECO:0000313" key="3">
    <source>
        <dbReference type="Proteomes" id="UP000604046"/>
    </source>
</evidence>
<sequence length="278" mass="29834">MTRMNFGAEECASTHGTSSFLQLMPEARCAGVQHVTRSVETPPSPFSWCSSRPADCRRFLAAACEPCRHPGTQCSSVQINDVVSTGVPATPQEVQRRGFRGAPAMASGEVLNVPADGHCLFACAVAARDVDRLRSLSQDGFGFLRSQREDRELATACARLRAIVADRAVHDGRYDVVDQLTSSSLPEGAILHYVAEWLGGSVHVTVDGLDTEYDVLFGEGPIVCKLLLTYQTGPDGAPAPHYNLVGSWMAQLKTRKRSRAERAKTSGSSSSASSTASM</sequence>
<gene>
    <name evidence="2" type="ORF">SNAT2548_LOCUS12567</name>
</gene>
<dbReference type="OrthoDB" id="448447at2759"/>
<proteinExistence type="predicted"/>
<organism evidence="2 3">
    <name type="scientific">Symbiodinium natans</name>
    <dbReference type="NCBI Taxonomy" id="878477"/>
    <lineage>
        <taxon>Eukaryota</taxon>
        <taxon>Sar</taxon>
        <taxon>Alveolata</taxon>
        <taxon>Dinophyceae</taxon>
        <taxon>Suessiales</taxon>
        <taxon>Symbiodiniaceae</taxon>
        <taxon>Symbiodinium</taxon>
    </lineage>
</organism>
<feature type="compositionally biased region" description="Low complexity" evidence="1">
    <location>
        <begin position="265"/>
        <end position="278"/>
    </location>
</feature>
<dbReference type="Proteomes" id="UP000604046">
    <property type="component" value="Unassembled WGS sequence"/>
</dbReference>
<keyword evidence="3" id="KW-1185">Reference proteome</keyword>
<evidence type="ECO:0008006" key="4">
    <source>
        <dbReference type="Google" id="ProtNLM"/>
    </source>
</evidence>